<comment type="caution">
    <text evidence="7">The sequence shown here is derived from an EMBL/GenBank/DDBJ whole genome shotgun (WGS) entry which is preliminary data.</text>
</comment>
<dbReference type="GO" id="GO:0008168">
    <property type="term" value="F:methyltransferase activity"/>
    <property type="evidence" value="ECO:0007669"/>
    <property type="project" value="UniProtKB-KW"/>
</dbReference>
<keyword evidence="3 7" id="KW-0489">Methyltransferase</keyword>
<keyword evidence="1" id="KW-0963">Cytoplasm</keyword>
<feature type="domain" description="Tetrapyrrole methylase" evidence="6">
    <location>
        <begin position="13"/>
        <end position="215"/>
    </location>
</feature>
<keyword evidence="2" id="KW-0698">rRNA processing</keyword>
<dbReference type="OrthoDB" id="9809084at2"/>
<evidence type="ECO:0000256" key="4">
    <source>
        <dbReference type="ARBA" id="ARBA00022679"/>
    </source>
</evidence>
<sequence>MSSGTLYLIPSTLGPGAIDTIPDRTLAAIRPLRHFVVETGKVARAFLKEVGLDHRLQECHYYELNKRTPDEALPALLEPALAGQNVGLLSDAGAPGVADPGARLIRLAHHHGVRVVPLVGPSAILLSLMAAGLNGQSFTFHGYLSPKRPQLAKDLKRLEAESRRHKQTQLWIEAPYRNQATVEVAVEALSPGTLFSVAADLTTETEWVHTAPVAEWKSGDPSATGAELQKRPAMFLLLA</sequence>
<keyword evidence="5" id="KW-0949">S-adenosyl-L-methionine</keyword>
<evidence type="ECO:0000313" key="7">
    <source>
        <dbReference type="EMBL" id="PHK98287.1"/>
    </source>
</evidence>
<evidence type="ECO:0000256" key="3">
    <source>
        <dbReference type="ARBA" id="ARBA00022603"/>
    </source>
</evidence>
<protein>
    <submittedName>
        <fullName evidence="7">SAM-dependent methyltransferase</fullName>
    </submittedName>
</protein>
<evidence type="ECO:0000259" key="6">
    <source>
        <dbReference type="Pfam" id="PF00590"/>
    </source>
</evidence>
<dbReference type="PANTHER" id="PTHR46111">
    <property type="entry name" value="RIBOSOMAL RNA SMALL SUBUNIT METHYLTRANSFERASE I"/>
    <property type="match status" value="1"/>
</dbReference>
<dbReference type="InterPro" id="IPR000878">
    <property type="entry name" value="4pyrrol_Mease"/>
</dbReference>
<dbReference type="InterPro" id="IPR035996">
    <property type="entry name" value="4pyrrol_Methylase_sf"/>
</dbReference>
<dbReference type="Pfam" id="PF00590">
    <property type="entry name" value="TP_methylase"/>
    <property type="match status" value="1"/>
</dbReference>
<dbReference type="PANTHER" id="PTHR46111:SF2">
    <property type="entry name" value="SAM-DEPENDENT METHYLTRANSFERASE"/>
    <property type="match status" value="1"/>
</dbReference>
<proteinExistence type="predicted"/>
<evidence type="ECO:0000256" key="5">
    <source>
        <dbReference type="ARBA" id="ARBA00022691"/>
    </source>
</evidence>
<dbReference type="AlphaFoldDB" id="A0A2G0CED9"/>
<gene>
    <name evidence="7" type="ORF">CGL56_11335</name>
</gene>
<keyword evidence="8" id="KW-1185">Reference proteome</keyword>
<dbReference type="GO" id="GO:0032259">
    <property type="term" value="P:methylation"/>
    <property type="evidence" value="ECO:0007669"/>
    <property type="project" value="UniProtKB-KW"/>
</dbReference>
<dbReference type="InterPro" id="IPR014776">
    <property type="entry name" value="4pyrrole_Mease_sub2"/>
</dbReference>
<dbReference type="InterPro" id="IPR014777">
    <property type="entry name" value="4pyrrole_Mease_sub1"/>
</dbReference>
<dbReference type="GO" id="GO:0006364">
    <property type="term" value="P:rRNA processing"/>
    <property type="evidence" value="ECO:0007669"/>
    <property type="project" value="UniProtKB-KW"/>
</dbReference>
<name>A0A2G0CED9_9BACT</name>
<dbReference type="PIRSF" id="PIRSF005917">
    <property type="entry name" value="MTase_YraL"/>
    <property type="match status" value="1"/>
</dbReference>
<dbReference type="EMBL" id="PDLO01000004">
    <property type="protein sequence ID" value="PHK98287.1"/>
    <property type="molecule type" value="Genomic_DNA"/>
</dbReference>
<evidence type="ECO:0000313" key="8">
    <source>
        <dbReference type="Proteomes" id="UP000226437"/>
    </source>
</evidence>
<dbReference type="Gene3D" id="3.40.1010.10">
    <property type="entry name" value="Cobalt-precorrin-4 Transmethylase, Domain 1"/>
    <property type="match status" value="1"/>
</dbReference>
<dbReference type="Gene3D" id="3.30.950.10">
    <property type="entry name" value="Methyltransferase, Cobalt-precorrin-4 Transmethylase, Domain 2"/>
    <property type="match status" value="1"/>
</dbReference>
<keyword evidence="4 7" id="KW-0808">Transferase</keyword>
<dbReference type="SUPFAM" id="SSF53790">
    <property type="entry name" value="Tetrapyrrole methylase"/>
    <property type="match status" value="1"/>
</dbReference>
<dbReference type="CDD" id="cd11649">
    <property type="entry name" value="RsmI_like"/>
    <property type="match status" value="1"/>
</dbReference>
<dbReference type="InterPro" id="IPR008189">
    <property type="entry name" value="rRNA_ssu_MeTfrase_I"/>
</dbReference>
<evidence type="ECO:0000256" key="1">
    <source>
        <dbReference type="ARBA" id="ARBA00022490"/>
    </source>
</evidence>
<organism evidence="7 8">
    <name type="scientific">Neolewinella marina</name>
    <dbReference type="NCBI Taxonomy" id="438751"/>
    <lineage>
        <taxon>Bacteria</taxon>
        <taxon>Pseudomonadati</taxon>
        <taxon>Bacteroidota</taxon>
        <taxon>Saprospiria</taxon>
        <taxon>Saprospirales</taxon>
        <taxon>Lewinellaceae</taxon>
        <taxon>Neolewinella</taxon>
    </lineage>
</organism>
<accession>A0A2G0CED9</accession>
<evidence type="ECO:0000256" key="2">
    <source>
        <dbReference type="ARBA" id="ARBA00022552"/>
    </source>
</evidence>
<dbReference type="RefSeq" id="WP_099106673.1">
    <property type="nucleotide sequence ID" value="NZ_JAATJF010000004.1"/>
</dbReference>
<reference evidence="7 8" key="1">
    <citation type="submission" date="2017-10" db="EMBL/GenBank/DDBJ databases">
        <title>The draft genome sequence of Lewinella marina KCTC 32374.</title>
        <authorList>
            <person name="Wang K."/>
        </authorList>
    </citation>
    <scope>NUCLEOTIDE SEQUENCE [LARGE SCALE GENOMIC DNA]</scope>
    <source>
        <strain evidence="7 8">MKG-38</strain>
    </source>
</reference>
<dbReference type="Proteomes" id="UP000226437">
    <property type="component" value="Unassembled WGS sequence"/>
</dbReference>